<proteinExistence type="predicted"/>
<accession>A0ABS8YIW3</accession>
<keyword evidence="2" id="KW-1185">Reference proteome</keyword>
<comment type="caution">
    <text evidence="1">The sequence shown here is derived from an EMBL/GenBank/DDBJ whole genome shotgun (WGS) entry which is preliminary data.</text>
</comment>
<name>A0ABS8YIW3_9BACL</name>
<dbReference type="EMBL" id="JAJNBZ010000021">
    <property type="protein sequence ID" value="MCE5171860.1"/>
    <property type="molecule type" value="Genomic_DNA"/>
</dbReference>
<reference evidence="1 2" key="1">
    <citation type="submission" date="2021-11" db="EMBL/GenBank/DDBJ databases">
        <title>Draft genome sequence of Paenibacillus profundus YoMME, a new Gram-positive bacteria with exoelectrogenic properties.</title>
        <authorList>
            <person name="Hubenova Y."/>
            <person name="Hubenova E."/>
            <person name="Manasiev Y."/>
            <person name="Peykov S."/>
            <person name="Mitov M."/>
        </authorList>
    </citation>
    <scope>NUCLEOTIDE SEQUENCE [LARGE SCALE GENOMIC DNA]</scope>
    <source>
        <strain evidence="1 2">YoMME</strain>
    </source>
</reference>
<dbReference type="RefSeq" id="WP_233698211.1">
    <property type="nucleotide sequence ID" value="NZ_JAJNBZ010000021.1"/>
</dbReference>
<protein>
    <submittedName>
        <fullName evidence="1">Helix-turn-helix domain-containing protein</fullName>
    </submittedName>
</protein>
<dbReference type="Proteomes" id="UP001199916">
    <property type="component" value="Unassembled WGS sequence"/>
</dbReference>
<evidence type="ECO:0000313" key="2">
    <source>
        <dbReference type="Proteomes" id="UP001199916"/>
    </source>
</evidence>
<sequence length="219" mass="24695">MIMRPTAIERSILKGPAARGLIRKMVDTDMPVVAAIVKNLLFAVKGMDKYNQSWNDEAFSDRDSLLKLTEELLHHISEESAKESSDVTYSTTEVAKFAGVSVQTINTWLREKRIVGAPARQGREHAKIPEEAEIIFGNGKRIPVSILKANWDKENEAPVVDEVTYLERSIKELENKYGAAFEDIFGDTTIKELTQEDTDASVWLSYKARLESVKKSQYS</sequence>
<gene>
    <name evidence="1" type="ORF">LQV63_21505</name>
</gene>
<evidence type="ECO:0000313" key="1">
    <source>
        <dbReference type="EMBL" id="MCE5171860.1"/>
    </source>
</evidence>
<organism evidence="1 2">
    <name type="scientific">Paenibacillus profundus</name>
    <dbReference type="NCBI Taxonomy" id="1173085"/>
    <lineage>
        <taxon>Bacteria</taxon>
        <taxon>Bacillati</taxon>
        <taxon>Bacillota</taxon>
        <taxon>Bacilli</taxon>
        <taxon>Bacillales</taxon>
        <taxon>Paenibacillaceae</taxon>
        <taxon>Paenibacillus</taxon>
    </lineage>
</organism>